<keyword evidence="1" id="KW-0732">Signal</keyword>
<gene>
    <name evidence="2" type="ORF">M231_07343</name>
</gene>
<evidence type="ECO:0000313" key="2">
    <source>
        <dbReference type="EMBL" id="RXK35399.1"/>
    </source>
</evidence>
<evidence type="ECO:0000313" key="3">
    <source>
        <dbReference type="Proteomes" id="UP000289152"/>
    </source>
</evidence>
<reference evidence="2 3" key="1">
    <citation type="submission" date="2016-06" db="EMBL/GenBank/DDBJ databases">
        <title>Evolution of pathogenesis and genome organization in the Tremellales.</title>
        <authorList>
            <person name="Cuomo C."/>
            <person name="Litvintseva A."/>
            <person name="Heitman J."/>
            <person name="Chen Y."/>
            <person name="Sun S."/>
            <person name="Springer D."/>
            <person name="Dromer F."/>
            <person name="Young S."/>
            <person name="Zeng Q."/>
            <person name="Chapman S."/>
            <person name="Gujja S."/>
            <person name="Saif S."/>
            <person name="Birren B."/>
        </authorList>
    </citation>
    <scope>NUCLEOTIDE SEQUENCE [LARGE SCALE GENOMIC DNA]</scope>
    <source>
        <strain evidence="2 3">ATCC 28783</strain>
    </source>
</reference>
<accession>A0A4Q1B9E1</accession>
<organism evidence="2 3">
    <name type="scientific">Tremella mesenterica</name>
    <name type="common">Jelly fungus</name>
    <dbReference type="NCBI Taxonomy" id="5217"/>
    <lineage>
        <taxon>Eukaryota</taxon>
        <taxon>Fungi</taxon>
        <taxon>Dikarya</taxon>
        <taxon>Basidiomycota</taxon>
        <taxon>Agaricomycotina</taxon>
        <taxon>Tremellomycetes</taxon>
        <taxon>Tremellales</taxon>
        <taxon>Tremellaceae</taxon>
        <taxon>Tremella</taxon>
    </lineage>
</organism>
<comment type="caution">
    <text evidence="2">The sequence shown here is derived from an EMBL/GenBank/DDBJ whole genome shotgun (WGS) entry which is preliminary data.</text>
</comment>
<evidence type="ECO:0000256" key="1">
    <source>
        <dbReference type="SAM" id="SignalP"/>
    </source>
</evidence>
<proteinExistence type="predicted"/>
<sequence>MSARNLVGANLLLLCKVAIARTKEIVPVLRENVLALRVPRTLPRKQASAVAAPLALVPLANALVQNAQTTKARKRQQTKRSGNAVAVHPVLVRRENVPVQIALTPNPQGKKRLLLRHANVEKNVHAPPDNALVPIVPPRRRKRLAGFHRYEKRAGIKAVLKGVLALLVNAHAPTVRTRTKRRGAAAASHVHAHLENVNVRTAPRKPNLPKPALAVTNVLVLLDSADARIVQERLHPD</sequence>
<evidence type="ECO:0008006" key="4">
    <source>
        <dbReference type="Google" id="ProtNLM"/>
    </source>
</evidence>
<keyword evidence="3" id="KW-1185">Reference proteome</keyword>
<dbReference type="Proteomes" id="UP000289152">
    <property type="component" value="Unassembled WGS sequence"/>
</dbReference>
<dbReference type="InParanoid" id="A0A4Q1B9E1"/>
<dbReference type="AlphaFoldDB" id="A0A4Q1B9E1"/>
<protein>
    <recommendedName>
        <fullName evidence="4">Secreted protein</fullName>
    </recommendedName>
</protein>
<dbReference type="EMBL" id="SDIL01000138">
    <property type="protein sequence ID" value="RXK35399.1"/>
    <property type="molecule type" value="Genomic_DNA"/>
</dbReference>
<feature type="signal peptide" evidence="1">
    <location>
        <begin position="1"/>
        <end position="22"/>
    </location>
</feature>
<feature type="chain" id="PRO_5020665912" description="Secreted protein" evidence="1">
    <location>
        <begin position="23"/>
        <end position="237"/>
    </location>
</feature>
<name>A0A4Q1B9E1_TREME</name>